<evidence type="ECO:0000313" key="3">
    <source>
        <dbReference type="Proteomes" id="UP000664203"/>
    </source>
</evidence>
<feature type="compositionally biased region" description="Polar residues" evidence="1">
    <location>
        <begin position="64"/>
        <end position="77"/>
    </location>
</feature>
<protein>
    <submittedName>
        <fullName evidence="2">Uncharacterized protein</fullName>
    </submittedName>
</protein>
<dbReference type="EMBL" id="CAJPDR010000044">
    <property type="protein sequence ID" value="CAF9910699.1"/>
    <property type="molecule type" value="Genomic_DNA"/>
</dbReference>
<gene>
    <name evidence="2" type="ORF">ALECFALPRED_006800</name>
</gene>
<feature type="compositionally biased region" description="Basic residues" evidence="1">
    <location>
        <begin position="688"/>
        <end position="699"/>
    </location>
</feature>
<evidence type="ECO:0000313" key="2">
    <source>
        <dbReference type="EMBL" id="CAF9910699.1"/>
    </source>
</evidence>
<sequence length="810" mass="89462">MDRNFQQEFQAMQELDAYCQNGKFEDMPLSNELLDGFGMESYQAITPGGLPSPNSSNPDLPGSVQQSPVLPSLSTLTGGCDFQPSDDSLDSDNDPLSPHLQQLQEPRTTTSSNTSSSYPSTAQSFSNTSNYFQTHVLEREPSMTSSSPTNTGHYQTFTIPSEDALCMSHNSFQSRAGTAPSNGSFEQTAPIERPKSTHLPIAPKVVNNTSSASVPANSQHSPTLRPQHFIRNPSHLRNQIHPEQPQYPPFASTATSSYTTVQVPHNMPASRDSTNAQAPNVSPSHRDYQNLQHFSNKPPFRRIASRQNQNRGSPVLQNYQPFQESSLRTSVNSTSGQNLWRAGPFPQLQYPNPQPIFQKQSSSSPYMGHHHLSRSQGNSMVNYSPEQHHMQPSNLLEKSCTGHDQTDLDFNGSNPAGVKREMSSPDLKSEIASPNSQKKRRVKQELKHNNDNEMAADPVAFQTTDLEGLGPADQINVATLIDAMHNTDNVEDNLGMQKTWEKVRKVKAFRIKQVCVELLNLTKEAQQRKGNPLGEKRSINVYASFEKRFDALCETLTFQKTVCKHLIEPPYSYGVVDDPQYAKDRVKNNRRVNHQKAEAIRLGREHLGEKGQGKGKPMLKTKKRGQAQMEGSVEDEENSGDEPVSDGDTDVSPRILGPKSDRQHKQSKTLYSSPDNEAGYAQDDPHTPKKAKGINRSKHQPVGGSMVDTSLSESVNGNGSHAPFLQQLQNLQDPFGQGQFKNIYAPTQPPQMILERDRMLHGFATGQQMSTLNQGYEFGSGNETANVFYGDNSTGGSDSEGLGGAGYGYS</sequence>
<proteinExistence type="predicted"/>
<dbReference type="Proteomes" id="UP000664203">
    <property type="component" value="Unassembled WGS sequence"/>
</dbReference>
<feature type="compositionally biased region" description="Gly residues" evidence="1">
    <location>
        <begin position="801"/>
        <end position="810"/>
    </location>
</feature>
<feature type="compositionally biased region" description="Acidic residues" evidence="1">
    <location>
        <begin position="632"/>
        <end position="649"/>
    </location>
</feature>
<feature type="region of interest" description="Disordered" evidence="1">
    <location>
        <begin position="584"/>
        <end position="708"/>
    </location>
</feature>
<organism evidence="2 3">
    <name type="scientific">Alectoria fallacina</name>
    <dbReference type="NCBI Taxonomy" id="1903189"/>
    <lineage>
        <taxon>Eukaryota</taxon>
        <taxon>Fungi</taxon>
        <taxon>Dikarya</taxon>
        <taxon>Ascomycota</taxon>
        <taxon>Pezizomycotina</taxon>
        <taxon>Lecanoromycetes</taxon>
        <taxon>OSLEUM clade</taxon>
        <taxon>Lecanoromycetidae</taxon>
        <taxon>Lecanorales</taxon>
        <taxon>Lecanorineae</taxon>
        <taxon>Parmeliaceae</taxon>
        <taxon>Alectoria</taxon>
    </lineage>
</organism>
<dbReference type="OrthoDB" id="4851482at2759"/>
<feature type="region of interest" description="Disordered" evidence="1">
    <location>
        <begin position="264"/>
        <end position="287"/>
    </location>
</feature>
<feature type="compositionally biased region" description="Polar residues" evidence="1">
    <location>
        <begin position="209"/>
        <end position="224"/>
    </location>
</feature>
<dbReference type="AlphaFoldDB" id="A0A8H3EQ92"/>
<feature type="compositionally biased region" description="Basic and acidic residues" evidence="1">
    <location>
        <begin position="418"/>
        <end position="429"/>
    </location>
</feature>
<comment type="caution">
    <text evidence="2">The sequence shown here is derived from an EMBL/GenBank/DDBJ whole genome shotgun (WGS) entry which is preliminary data.</text>
</comment>
<feature type="compositionally biased region" description="Polar residues" evidence="1">
    <location>
        <begin position="271"/>
        <end position="287"/>
    </location>
</feature>
<feature type="region of interest" description="Disordered" evidence="1">
    <location>
        <begin position="411"/>
        <end position="441"/>
    </location>
</feature>
<feature type="region of interest" description="Disordered" evidence="1">
    <location>
        <begin position="789"/>
        <end position="810"/>
    </location>
</feature>
<keyword evidence="3" id="KW-1185">Reference proteome</keyword>
<feature type="region of interest" description="Disordered" evidence="1">
    <location>
        <begin position="44"/>
        <end position="126"/>
    </location>
</feature>
<feature type="compositionally biased region" description="Low complexity" evidence="1">
    <location>
        <begin position="108"/>
        <end position="126"/>
    </location>
</feature>
<feature type="compositionally biased region" description="Basic and acidic residues" evidence="1">
    <location>
        <begin position="595"/>
        <end position="612"/>
    </location>
</feature>
<reference evidence="2" key="1">
    <citation type="submission" date="2021-03" db="EMBL/GenBank/DDBJ databases">
        <authorList>
            <person name="Tagirdzhanova G."/>
        </authorList>
    </citation>
    <scope>NUCLEOTIDE SEQUENCE</scope>
</reference>
<feature type="region of interest" description="Disordered" evidence="1">
    <location>
        <begin position="209"/>
        <end position="229"/>
    </location>
</feature>
<name>A0A8H3EQ92_9LECA</name>
<accession>A0A8H3EQ92</accession>
<feature type="compositionally biased region" description="Low complexity" evidence="1">
    <location>
        <begin position="47"/>
        <end position="63"/>
    </location>
</feature>
<evidence type="ECO:0000256" key="1">
    <source>
        <dbReference type="SAM" id="MobiDB-lite"/>
    </source>
</evidence>